<organism evidence="2 3">
    <name type="scientific">Bacillus mobilis</name>
    <dbReference type="NCBI Taxonomy" id="2026190"/>
    <lineage>
        <taxon>Bacteria</taxon>
        <taxon>Bacillati</taxon>
        <taxon>Bacillota</taxon>
        <taxon>Bacilli</taxon>
        <taxon>Bacillales</taxon>
        <taxon>Bacillaceae</taxon>
        <taxon>Bacillus</taxon>
        <taxon>Bacillus cereus group</taxon>
    </lineage>
</organism>
<gene>
    <name evidence="1" type="ORF">AB1I70_25300</name>
    <name evidence="2" type="ORF">BACERE00185_00332</name>
</gene>
<reference evidence="2" key="1">
    <citation type="submission" date="2017-04" db="EMBL/GenBank/DDBJ databases">
        <authorList>
            <person name="Afonso C.L."/>
            <person name="Miller P.J."/>
            <person name="Scott M.A."/>
            <person name="Spackman E."/>
            <person name="Goraichik I."/>
            <person name="Dimitrov K.M."/>
            <person name="Suarez D.L."/>
            <person name="Swayne D.E."/>
        </authorList>
    </citation>
    <scope>NUCLEOTIDE SEQUENCE [LARGE SCALE GENOMIC DNA]</scope>
    <source>
        <strain evidence="2">16-00185</strain>
    </source>
</reference>
<evidence type="ECO:0000313" key="1">
    <source>
        <dbReference type="EMBL" id="MFA2794617.1"/>
    </source>
</evidence>
<dbReference type="AlphaFoldDB" id="A0A0G8C6W3"/>
<sequence>MSFNEFVLDQCGKTWPELKNETLIENQYLTHEDIQEIISKQYLLLRKDYEEFLLEAQ</sequence>
<accession>A0A0G8C6W3</accession>
<evidence type="ECO:0000313" key="4">
    <source>
        <dbReference type="Proteomes" id="UP001571110"/>
    </source>
</evidence>
<proteinExistence type="predicted"/>
<dbReference type="Proteomes" id="UP000194439">
    <property type="component" value="Unassembled WGS sequence"/>
</dbReference>
<reference evidence="3" key="2">
    <citation type="submission" date="2017-04" db="EMBL/GenBank/DDBJ databases">
        <authorList>
            <person name="Criscuolo A."/>
        </authorList>
    </citation>
    <scope>NUCLEOTIDE SEQUENCE [LARGE SCALE GENOMIC DNA]</scope>
</reference>
<protein>
    <submittedName>
        <fullName evidence="2">Uncharacterized protein</fullName>
    </submittedName>
</protein>
<dbReference type="EMBL" id="JBFDTY010000010">
    <property type="protein sequence ID" value="MFA2794617.1"/>
    <property type="molecule type" value="Genomic_DNA"/>
</dbReference>
<evidence type="ECO:0000313" key="3">
    <source>
        <dbReference type="Proteomes" id="UP000194439"/>
    </source>
</evidence>
<dbReference type="EMBL" id="FWZD01000025">
    <property type="protein sequence ID" value="SMD68790.1"/>
    <property type="molecule type" value="Genomic_DNA"/>
</dbReference>
<dbReference type="Proteomes" id="UP001571110">
    <property type="component" value="Unassembled WGS sequence"/>
</dbReference>
<evidence type="ECO:0000313" key="2">
    <source>
        <dbReference type="EMBL" id="SMD68790.1"/>
    </source>
</evidence>
<keyword evidence="4" id="KW-1185">Reference proteome</keyword>
<name>A0A0G8C6W3_9BACI</name>
<reference evidence="1 4" key="3">
    <citation type="submission" date="2024-06" db="EMBL/GenBank/DDBJ databases">
        <title>Genetic profile and toxigenic potential of Bacillus cereus isolates from a Norwegian ice cream production plant,.</title>
        <authorList>
            <person name="Lindback T."/>
            <person name="Llarena A.-K."/>
            <person name="O'Sullivan K."/>
            <person name="Monshaugen M."/>
            <person name="Holmemo C.W."/>
            <person name="Aspholm M."/>
        </authorList>
    </citation>
    <scope>NUCLEOTIDE SEQUENCE [LARGE SCALE GENOMIC DNA]</scope>
    <source>
        <strain evidence="1 4">NVH-YM330</strain>
    </source>
</reference>
<dbReference type="RefSeq" id="WP_000009395.1">
    <property type="nucleotide sequence ID" value="NZ_FMBJ01000016.1"/>
</dbReference>